<reference evidence="1" key="1">
    <citation type="submission" date="2018-02" db="EMBL/GenBank/DDBJ databases">
        <title>Rhizophora mucronata_Transcriptome.</title>
        <authorList>
            <person name="Meera S.P."/>
            <person name="Sreeshan A."/>
            <person name="Augustine A."/>
        </authorList>
    </citation>
    <scope>NUCLEOTIDE SEQUENCE</scope>
    <source>
        <tissue evidence="1">Leaf</tissue>
    </source>
</reference>
<dbReference type="AlphaFoldDB" id="A0A2P2NAE1"/>
<evidence type="ECO:0000313" key="1">
    <source>
        <dbReference type="EMBL" id="MBX39449.1"/>
    </source>
</evidence>
<protein>
    <submittedName>
        <fullName evidence="1">Uncharacterized protein</fullName>
    </submittedName>
</protein>
<accession>A0A2P2NAE1</accession>
<organism evidence="1">
    <name type="scientific">Rhizophora mucronata</name>
    <name type="common">Asiatic mangrove</name>
    <dbReference type="NCBI Taxonomy" id="61149"/>
    <lineage>
        <taxon>Eukaryota</taxon>
        <taxon>Viridiplantae</taxon>
        <taxon>Streptophyta</taxon>
        <taxon>Embryophyta</taxon>
        <taxon>Tracheophyta</taxon>
        <taxon>Spermatophyta</taxon>
        <taxon>Magnoliopsida</taxon>
        <taxon>eudicotyledons</taxon>
        <taxon>Gunneridae</taxon>
        <taxon>Pentapetalae</taxon>
        <taxon>rosids</taxon>
        <taxon>fabids</taxon>
        <taxon>Malpighiales</taxon>
        <taxon>Rhizophoraceae</taxon>
        <taxon>Rhizophora</taxon>
    </lineage>
</organism>
<dbReference type="EMBL" id="GGEC01058965">
    <property type="protein sequence ID" value="MBX39449.1"/>
    <property type="molecule type" value="Transcribed_RNA"/>
</dbReference>
<name>A0A2P2NAE1_RHIMU</name>
<sequence>MLRWHQPLSLLSYLLSTNLYFLSS</sequence>
<proteinExistence type="predicted"/>